<sequence>VPHMPDIRLAVMREHHNSSIASQPGCKRMLQSKLPQTGGQLQTSRPRLFMLLLGLPAHRDTEASSTRVPLSHPHPRPAMVLGREGLCLATPLVSTTSFSSFAASPNQVHFLPGHSKDKVTDLASAFMHIMVRLHSLPDLTVSHRNALMISKFWSELMSLCSTKPQCPPPVIDTRTTVLST</sequence>
<organism evidence="1 2">
    <name type="scientific">Blyttiomyces helicus</name>
    <dbReference type="NCBI Taxonomy" id="388810"/>
    <lineage>
        <taxon>Eukaryota</taxon>
        <taxon>Fungi</taxon>
        <taxon>Fungi incertae sedis</taxon>
        <taxon>Chytridiomycota</taxon>
        <taxon>Chytridiomycota incertae sedis</taxon>
        <taxon>Chytridiomycetes</taxon>
        <taxon>Chytridiomycetes incertae sedis</taxon>
        <taxon>Blyttiomyces</taxon>
    </lineage>
</organism>
<keyword evidence="2" id="KW-1185">Reference proteome</keyword>
<dbReference type="AlphaFoldDB" id="A0A4V1IS08"/>
<proteinExistence type="predicted"/>
<gene>
    <name evidence="1" type="ORF">BDK51DRAFT_20749</name>
</gene>
<feature type="non-terminal residue" evidence="1">
    <location>
        <position position="1"/>
    </location>
</feature>
<evidence type="ECO:0000313" key="1">
    <source>
        <dbReference type="EMBL" id="RKO91907.1"/>
    </source>
</evidence>
<dbReference type="OrthoDB" id="2013610at2759"/>
<evidence type="ECO:0000313" key="2">
    <source>
        <dbReference type="Proteomes" id="UP000269721"/>
    </source>
</evidence>
<reference evidence="2" key="1">
    <citation type="journal article" date="2018" name="Nat. Microbiol.">
        <title>Leveraging single-cell genomics to expand the fungal tree of life.</title>
        <authorList>
            <person name="Ahrendt S.R."/>
            <person name="Quandt C.A."/>
            <person name="Ciobanu D."/>
            <person name="Clum A."/>
            <person name="Salamov A."/>
            <person name="Andreopoulos B."/>
            <person name="Cheng J.F."/>
            <person name="Woyke T."/>
            <person name="Pelin A."/>
            <person name="Henrissat B."/>
            <person name="Reynolds N.K."/>
            <person name="Benny G.L."/>
            <person name="Smith M.E."/>
            <person name="James T.Y."/>
            <person name="Grigoriev I.V."/>
        </authorList>
    </citation>
    <scope>NUCLEOTIDE SEQUENCE [LARGE SCALE GENOMIC DNA]</scope>
</reference>
<name>A0A4V1IS08_9FUNG</name>
<accession>A0A4V1IS08</accession>
<dbReference type="EMBL" id="KZ994853">
    <property type="protein sequence ID" value="RKO91907.1"/>
    <property type="molecule type" value="Genomic_DNA"/>
</dbReference>
<dbReference type="Proteomes" id="UP000269721">
    <property type="component" value="Unassembled WGS sequence"/>
</dbReference>
<protein>
    <submittedName>
        <fullName evidence="1">Uncharacterized protein</fullName>
    </submittedName>
</protein>